<feature type="transmembrane region" description="Helical" evidence="2">
    <location>
        <begin position="220"/>
        <end position="239"/>
    </location>
</feature>
<feature type="transmembrane region" description="Helical" evidence="2">
    <location>
        <begin position="329"/>
        <end position="350"/>
    </location>
</feature>
<organism evidence="3 4">
    <name type="scientific">Gryllotalpicola kribbensis</name>
    <dbReference type="NCBI Taxonomy" id="993084"/>
    <lineage>
        <taxon>Bacteria</taxon>
        <taxon>Bacillati</taxon>
        <taxon>Actinomycetota</taxon>
        <taxon>Actinomycetes</taxon>
        <taxon>Micrococcales</taxon>
        <taxon>Microbacteriaceae</taxon>
        <taxon>Gryllotalpicola</taxon>
    </lineage>
</organism>
<evidence type="ECO:0000256" key="2">
    <source>
        <dbReference type="SAM" id="Phobius"/>
    </source>
</evidence>
<protein>
    <recommendedName>
        <fullName evidence="5">Glycosyltransferase RgtA/B/C/D-like domain-containing protein</fullName>
    </recommendedName>
</protein>
<evidence type="ECO:0000256" key="1">
    <source>
        <dbReference type="SAM" id="MobiDB-lite"/>
    </source>
</evidence>
<keyword evidence="2" id="KW-1133">Transmembrane helix</keyword>
<dbReference type="RefSeq" id="WP_344775162.1">
    <property type="nucleotide sequence ID" value="NZ_BAABBX010000010.1"/>
</dbReference>
<feature type="transmembrane region" description="Helical" evidence="2">
    <location>
        <begin position="138"/>
        <end position="155"/>
    </location>
</feature>
<feature type="region of interest" description="Disordered" evidence="1">
    <location>
        <begin position="641"/>
        <end position="662"/>
    </location>
</feature>
<keyword evidence="2" id="KW-0812">Transmembrane</keyword>
<keyword evidence="4" id="KW-1185">Reference proteome</keyword>
<dbReference type="PROSITE" id="PS51257">
    <property type="entry name" value="PROKAR_LIPOPROTEIN"/>
    <property type="match status" value="1"/>
</dbReference>
<dbReference type="EMBL" id="BAABBX010000010">
    <property type="protein sequence ID" value="GAA4187940.1"/>
    <property type="molecule type" value="Genomic_DNA"/>
</dbReference>
<feature type="transmembrane region" description="Helical" evidence="2">
    <location>
        <begin position="370"/>
        <end position="400"/>
    </location>
</feature>
<reference evidence="4" key="1">
    <citation type="journal article" date="2019" name="Int. J. Syst. Evol. Microbiol.">
        <title>The Global Catalogue of Microorganisms (GCM) 10K type strain sequencing project: providing services to taxonomists for standard genome sequencing and annotation.</title>
        <authorList>
            <consortium name="The Broad Institute Genomics Platform"/>
            <consortium name="The Broad Institute Genome Sequencing Center for Infectious Disease"/>
            <person name="Wu L."/>
            <person name="Ma J."/>
        </authorList>
    </citation>
    <scope>NUCLEOTIDE SEQUENCE [LARGE SCALE GENOMIC DNA]</scope>
    <source>
        <strain evidence="4">JCM 17593</strain>
    </source>
</reference>
<proteinExistence type="predicted"/>
<evidence type="ECO:0000313" key="3">
    <source>
        <dbReference type="EMBL" id="GAA4187940.1"/>
    </source>
</evidence>
<keyword evidence="2" id="KW-0472">Membrane</keyword>
<dbReference type="Proteomes" id="UP001500213">
    <property type="component" value="Unassembled WGS sequence"/>
</dbReference>
<feature type="transmembrane region" description="Helical" evidence="2">
    <location>
        <begin position="108"/>
        <end position="131"/>
    </location>
</feature>
<comment type="caution">
    <text evidence="3">The sequence shown here is derived from an EMBL/GenBank/DDBJ whole genome shotgun (WGS) entry which is preliminary data.</text>
</comment>
<feature type="transmembrane region" description="Helical" evidence="2">
    <location>
        <begin position="246"/>
        <end position="265"/>
    </location>
</feature>
<feature type="transmembrane region" description="Helical" evidence="2">
    <location>
        <begin position="161"/>
        <end position="181"/>
    </location>
</feature>
<evidence type="ECO:0008006" key="5">
    <source>
        <dbReference type="Google" id="ProtNLM"/>
    </source>
</evidence>
<accession>A0ABP8AQ78</accession>
<feature type="transmembrane region" description="Helical" evidence="2">
    <location>
        <begin position="193"/>
        <end position="214"/>
    </location>
</feature>
<gene>
    <name evidence="3" type="ORF">GCM10022288_13570</name>
</gene>
<evidence type="ECO:0000313" key="4">
    <source>
        <dbReference type="Proteomes" id="UP001500213"/>
    </source>
</evidence>
<name>A0ABP8AQ78_9MICO</name>
<feature type="transmembrane region" description="Helical" evidence="2">
    <location>
        <begin position="406"/>
        <end position="429"/>
    </location>
</feature>
<feature type="transmembrane region" description="Helical" evidence="2">
    <location>
        <begin position="21"/>
        <end position="40"/>
    </location>
</feature>
<sequence length="765" mass="82420">MSESTLRRETALAWWRREWVVYAWSFVAGCVAAVIGLRLWNAKLSVPFEYQGDAIASAAHISTVLTQGWFEFEPRLGAPAGEFYYDFPQADNFTLIMAKVVGLFSHDWVVVFNVVFLLGFPLAALTATWFLRTVGVGRALAVALAVAYAIAPYHFQRGESHLYLGEYFPVPLAVVVLVWVLRGEALFTRRPGVHPVLAVLTGRGAAVVGITALLATASQYYSVFFLLLLAFAGVVALILRRDWRRFGGAVVAGAVVVVTMLINVAPNLIFQRTHGAALQALERSHGDTELYAFKLAQLVLPWSGHNIGILRRLRAAYDNGYPMISEHPALGGLAAAGLVAAFAVIAYLVLSRLRAGRGDDVVARPWFQNLIALSALTFFAFLLGSVGGISTFISFVTTVIRGWNRISIVMAIMCLGIIGLLIQRGLVWLANRRRAPHRSVAPAWVSLVAAVLIGCIALIDQTPYDASTSLKAAQTSFLGDRAYFASLQKAFPDDATILQLPYIRFPEDSSPNGTLASSELVPFLHTTGIRWTAGGIKGRPIADWPDELEGHSPAQIAALAAAAGMTGILVDRDAYNDGGRALVTGLQALPAVRAVGDESSRWVAFDLRPLASQLRGEVPPSLLDATRRAVIEPVTPYPVPDFQLTTTPKPNPRELWASNKPDSALTLENPRSGTVDGVFSFTVSTVPAVAGPVQLTLPDGSHQTVRLTGGTGSVRLRLSLAPGQSQLRVAIPASGQTVQLGLSNILFTEDATQRFLDRTASAVAK</sequence>
<feature type="transmembrane region" description="Helical" evidence="2">
    <location>
        <begin position="441"/>
        <end position="459"/>
    </location>
</feature>